<dbReference type="OrthoDB" id="271910at2759"/>
<dbReference type="InterPro" id="IPR020095">
    <property type="entry name" value="PsdUridine_synth_TruA_C"/>
</dbReference>
<protein>
    <recommendedName>
        <fullName evidence="4">tRNA pseudouridine synthase</fullName>
        <ecNumber evidence="4">5.4.99.12</ecNumber>
    </recommendedName>
</protein>
<keyword evidence="6" id="KW-0812">Transmembrane</keyword>
<sequence length="169" mass="19886">MGSFYKHTARDKRKERSPPSAVRNILCCQISKGAPYTMDNDIYDYYNVTVVARSYVREQVIIIAIIIEFSFGYFVGYHDYFLQIRRMMSCVVFCGYDRLSVETVKWLLNNPDSQNFYGLRIPVAPPQGLFLTEVVYPTEMFTNPFPYYRHAWDYPLQKDLLFDEDTTTS</sequence>
<proteinExistence type="inferred from homology"/>
<evidence type="ECO:0000256" key="2">
    <source>
        <dbReference type="ARBA" id="ARBA00022694"/>
    </source>
</evidence>
<dbReference type="Proteomes" id="UP000271889">
    <property type="component" value="Unassembled WGS sequence"/>
</dbReference>
<evidence type="ECO:0000313" key="8">
    <source>
        <dbReference type="EMBL" id="VDK56137.1"/>
    </source>
</evidence>
<dbReference type="EC" id="5.4.99.12" evidence="4"/>
<dbReference type="Gene3D" id="3.30.70.660">
    <property type="entry name" value="Pseudouridine synthase I, catalytic domain, C-terminal subdomain"/>
    <property type="match status" value="1"/>
</dbReference>
<dbReference type="InterPro" id="IPR020103">
    <property type="entry name" value="PsdUridine_synth_cat_dom_sf"/>
</dbReference>
<dbReference type="InterPro" id="IPR020097">
    <property type="entry name" value="PsdUridine_synth_TruA_a/b_dom"/>
</dbReference>
<dbReference type="InterPro" id="IPR001406">
    <property type="entry name" value="PsdUridine_synth_TruA"/>
</dbReference>
<evidence type="ECO:0000259" key="7">
    <source>
        <dbReference type="Pfam" id="PF01416"/>
    </source>
</evidence>
<evidence type="ECO:0000256" key="4">
    <source>
        <dbReference type="RuleBase" id="RU003792"/>
    </source>
</evidence>
<dbReference type="PANTHER" id="PTHR11142">
    <property type="entry name" value="PSEUDOURIDYLATE SYNTHASE"/>
    <property type="match status" value="1"/>
</dbReference>
<dbReference type="EMBL" id="UYRV01008980">
    <property type="protein sequence ID" value="VDK56137.1"/>
    <property type="molecule type" value="Genomic_DNA"/>
</dbReference>
<keyword evidence="3 4" id="KW-0413">Isomerase</keyword>
<dbReference type="GO" id="GO:0160147">
    <property type="term" value="F:tRNA pseudouridine(38-40) synthase activity"/>
    <property type="evidence" value="ECO:0007669"/>
    <property type="project" value="UniProtKB-EC"/>
</dbReference>
<keyword evidence="9" id="KW-1185">Reference proteome</keyword>
<dbReference type="AlphaFoldDB" id="A0A3P6RB28"/>
<evidence type="ECO:0000313" key="9">
    <source>
        <dbReference type="Proteomes" id="UP000271889"/>
    </source>
</evidence>
<gene>
    <name evidence="8" type="ORF">CGOC_LOCUS3544</name>
</gene>
<keyword evidence="6" id="KW-0472">Membrane</keyword>
<evidence type="ECO:0000256" key="5">
    <source>
        <dbReference type="SAM" id="MobiDB-lite"/>
    </source>
</evidence>
<comment type="catalytic activity">
    <reaction evidence="4">
        <text>uridine(38/39/40) in tRNA = pseudouridine(38/39/40) in tRNA</text>
        <dbReference type="Rhea" id="RHEA:22376"/>
        <dbReference type="Rhea" id="RHEA-COMP:10085"/>
        <dbReference type="Rhea" id="RHEA-COMP:10087"/>
        <dbReference type="ChEBI" id="CHEBI:65314"/>
        <dbReference type="ChEBI" id="CHEBI:65315"/>
        <dbReference type="EC" id="5.4.99.12"/>
    </reaction>
</comment>
<evidence type="ECO:0000256" key="1">
    <source>
        <dbReference type="ARBA" id="ARBA00009375"/>
    </source>
</evidence>
<evidence type="ECO:0000256" key="6">
    <source>
        <dbReference type="SAM" id="Phobius"/>
    </source>
</evidence>
<keyword evidence="2 4" id="KW-0819">tRNA processing</keyword>
<comment type="similarity">
    <text evidence="1 4">Belongs to the tRNA pseudouridine synthase TruA family.</text>
</comment>
<accession>A0A3P6RB28</accession>
<dbReference type="Pfam" id="PF01416">
    <property type="entry name" value="PseudoU_synth_1"/>
    <property type="match status" value="1"/>
</dbReference>
<dbReference type="GO" id="GO:0031119">
    <property type="term" value="P:tRNA pseudouridine synthesis"/>
    <property type="evidence" value="ECO:0007669"/>
    <property type="project" value="TreeGrafter"/>
</dbReference>
<evidence type="ECO:0000256" key="3">
    <source>
        <dbReference type="ARBA" id="ARBA00023235"/>
    </source>
</evidence>
<feature type="transmembrane region" description="Helical" evidence="6">
    <location>
        <begin position="60"/>
        <end position="78"/>
    </location>
</feature>
<organism evidence="8 9">
    <name type="scientific">Cylicostephanus goldi</name>
    <name type="common">Nematode worm</name>
    <dbReference type="NCBI Taxonomy" id="71465"/>
    <lineage>
        <taxon>Eukaryota</taxon>
        <taxon>Metazoa</taxon>
        <taxon>Ecdysozoa</taxon>
        <taxon>Nematoda</taxon>
        <taxon>Chromadorea</taxon>
        <taxon>Rhabditida</taxon>
        <taxon>Rhabditina</taxon>
        <taxon>Rhabditomorpha</taxon>
        <taxon>Strongyloidea</taxon>
        <taxon>Strongylidae</taxon>
        <taxon>Cylicostephanus</taxon>
    </lineage>
</organism>
<keyword evidence="6" id="KW-1133">Transmembrane helix</keyword>
<dbReference type="SUPFAM" id="SSF55120">
    <property type="entry name" value="Pseudouridine synthase"/>
    <property type="match status" value="1"/>
</dbReference>
<dbReference type="PANTHER" id="PTHR11142:SF0">
    <property type="entry name" value="TRNA PSEUDOURIDINE SYNTHASE-LIKE 1"/>
    <property type="match status" value="1"/>
</dbReference>
<dbReference type="GO" id="GO:0003723">
    <property type="term" value="F:RNA binding"/>
    <property type="evidence" value="ECO:0007669"/>
    <property type="project" value="InterPro"/>
</dbReference>
<feature type="region of interest" description="Disordered" evidence="5">
    <location>
        <begin position="1"/>
        <end position="20"/>
    </location>
</feature>
<name>A0A3P6RB28_CYLGO</name>
<feature type="domain" description="Pseudouridine synthase I TruA alpha/beta" evidence="7">
    <location>
        <begin position="83"/>
        <end position="137"/>
    </location>
</feature>
<reference evidence="8 9" key="1">
    <citation type="submission" date="2018-11" db="EMBL/GenBank/DDBJ databases">
        <authorList>
            <consortium name="Pathogen Informatics"/>
        </authorList>
    </citation>
    <scope>NUCLEOTIDE SEQUENCE [LARGE SCALE GENOMIC DNA]</scope>
</reference>